<dbReference type="AlphaFoldDB" id="A0A553ZWH7"/>
<dbReference type="NCBIfam" id="TIGR00256">
    <property type="entry name" value="D-aminoacyl-tRNA deacylase"/>
    <property type="match status" value="1"/>
</dbReference>
<dbReference type="EC" id="3.1.1.96" evidence="2"/>
<comment type="catalytic activity">
    <reaction evidence="2">
        <text>glycyl-tRNA(Ala) + H2O = tRNA(Ala) + glycine + H(+)</text>
        <dbReference type="Rhea" id="RHEA:53744"/>
        <dbReference type="Rhea" id="RHEA-COMP:9657"/>
        <dbReference type="Rhea" id="RHEA-COMP:13640"/>
        <dbReference type="ChEBI" id="CHEBI:15377"/>
        <dbReference type="ChEBI" id="CHEBI:15378"/>
        <dbReference type="ChEBI" id="CHEBI:57305"/>
        <dbReference type="ChEBI" id="CHEBI:78442"/>
        <dbReference type="ChEBI" id="CHEBI:78522"/>
    </reaction>
</comment>
<sequence>MRVVLQRSKEASVTIEGERVGAITHGLVLLVGITHEDSEVEVNEIVEKVINLRIFDDEQGKMNLSLLDTKGSILSISQFTLYGDTKKGRRPSFTEAAKPEAAAQLYDLFNERLVAKGVHVETGQFGADMKVQLVNDGPVTLLVER</sequence>
<keyword evidence="4" id="KW-1185">Reference proteome</keyword>
<dbReference type="InterPro" id="IPR023509">
    <property type="entry name" value="DTD-like_sf"/>
</dbReference>
<dbReference type="GO" id="GO:0106026">
    <property type="term" value="F:Gly-tRNA(Ala) deacylase activity"/>
    <property type="evidence" value="ECO:0007669"/>
    <property type="project" value="UniProtKB-UniRule"/>
</dbReference>
<dbReference type="RefSeq" id="WP_143849450.1">
    <property type="nucleotide sequence ID" value="NZ_VLXZ01000009.1"/>
</dbReference>
<comment type="catalytic activity">
    <reaction evidence="2">
        <text>a D-aminoacyl-tRNA + H2O = a tRNA + a D-alpha-amino acid + H(+)</text>
        <dbReference type="Rhea" id="RHEA:13953"/>
        <dbReference type="Rhea" id="RHEA-COMP:10123"/>
        <dbReference type="Rhea" id="RHEA-COMP:10124"/>
        <dbReference type="ChEBI" id="CHEBI:15377"/>
        <dbReference type="ChEBI" id="CHEBI:15378"/>
        <dbReference type="ChEBI" id="CHEBI:59871"/>
        <dbReference type="ChEBI" id="CHEBI:78442"/>
        <dbReference type="ChEBI" id="CHEBI:79333"/>
        <dbReference type="EC" id="3.1.1.96"/>
    </reaction>
</comment>
<evidence type="ECO:0000313" key="4">
    <source>
        <dbReference type="Proteomes" id="UP000318521"/>
    </source>
</evidence>
<dbReference type="SUPFAM" id="SSF69500">
    <property type="entry name" value="DTD-like"/>
    <property type="match status" value="1"/>
</dbReference>
<feature type="short sequence motif" description="Gly-cisPro motif, important for rejection of L-amino acids" evidence="2">
    <location>
        <begin position="137"/>
        <end position="138"/>
    </location>
</feature>
<dbReference type="PANTHER" id="PTHR10472">
    <property type="entry name" value="D-TYROSYL-TRNA TYR DEACYLASE"/>
    <property type="match status" value="1"/>
</dbReference>
<reference evidence="3 4" key="1">
    <citation type="submission" date="2019-07" db="EMBL/GenBank/DDBJ databases">
        <authorList>
            <person name="Park Y.J."/>
            <person name="Jeong S.E."/>
            <person name="Jung H.S."/>
        </authorList>
    </citation>
    <scope>NUCLEOTIDE SEQUENCE [LARGE SCALE GENOMIC DNA]</scope>
    <source>
        <strain evidence="4">P16(2019)</strain>
    </source>
</reference>
<organism evidence="3 4">
    <name type="scientific">Alkalicoccobacillus porphyridii</name>
    <dbReference type="NCBI Taxonomy" id="2597270"/>
    <lineage>
        <taxon>Bacteria</taxon>
        <taxon>Bacillati</taxon>
        <taxon>Bacillota</taxon>
        <taxon>Bacilli</taxon>
        <taxon>Bacillales</taxon>
        <taxon>Bacillaceae</taxon>
        <taxon>Alkalicoccobacillus</taxon>
    </lineage>
</organism>
<dbReference type="GO" id="GO:0051500">
    <property type="term" value="F:D-tyrosyl-tRNA(Tyr) deacylase activity"/>
    <property type="evidence" value="ECO:0007669"/>
    <property type="project" value="TreeGrafter"/>
</dbReference>
<comment type="domain">
    <text evidence="2">A Gly-cisPro motif from one monomer fits into the active site of the other monomer to allow specific chiral rejection of L-amino acids.</text>
</comment>
<evidence type="ECO:0000256" key="2">
    <source>
        <dbReference type="HAMAP-Rule" id="MF_00518"/>
    </source>
</evidence>
<dbReference type="GO" id="GO:0019478">
    <property type="term" value="P:D-amino acid catabolic process"/>
    <property type="evidence" value="ECO:0007669"/>
    <property type="project" value="UniProtKB-UniRule"/>
</dbReference>
<dbReference type="GO" id="GO:0005737">
    <property type="term" value="C:cytoplasm"/>
    <property type="evidence" value="ECO:0007669"/>
    <property type="project" value="UniProtKB-SubCell"/>
</dbReference>
<protein>
    <recommendedName>
        <fullName evidence="2">D-aminoacyl-tRNA deacylase</fullName>
        <shortName evidence="2">DTD</shortName>
        <ecNumber evidence="2">3.1.1.96</ecNumber>
    </recommendedName>
    <alternativeName>
        <fullName evidence="2">Gly-tRNA(Ala) deacylase</fullName>
        <ecNumber evidence="2">3.1.1.-</ecNumber>
    </alternativeName>
</protein>
<dbReference type="Proteomes" id="UP000318521">
    <property type="component" value="Unassembled WGS sequence"/>
</dbReference>
<gene>
    <name evidence="2" type="primary">dtd</name>
    <name evidence="3" type="ORF">FN960_14450</name>
</gene>
<evidence type="ECO:0000256" key="1">
    <source>
        <dbReference type="ARBA" id="ARBA00009673"/>
    </source>
</evidence>
<keyword evidence="2" id="KW-0820">tRNA-binding</keyword>
<comment type="subunit">
    <text evidence="2">Homodimer.</text>
</comment>
<keyword evidence="2" id="KW-0694">RNA-binding</keyword>
<comment type="subcellular location">
    <subcellularLocation>
        <location evidence="2">Cytoplasm</location>
    </subcellularLocation>
</comment>
<dbReference type="PANTHER" id="PTHR10472:SF5">
    <property type="entry name" value="D-AMINOACYL-TRNA DEACYLASE 1"/>
    <property type="match status" value="1"/>
</dbReference>
<keyword evidence="2" id="KW-0963">Cytoplasm</keyword>
<accession>A0A553ZWH7</accession>
<dbReference type="InterPro" id="IPR003732">
    <property type="entry name" value="Daa-tRNA_deacyls_DTD"/>
</dbReference>
<comment type="function">
    <text evidence="2">An aminoacyl-tRNA editing enzyme that deacylates mischarged D-aminoacyl-tRNAs. Also deacylates mischarged glycyl-tRNA(Ala), protecting cells against glycine mischarging by AlaRS. Acts via tRNA-based rather than protein-based catalysis; rejects L-amino acids rather than detecting D-amino acids in the active site. By recycling D-aminoacyl-tRNA to D-amino acids and free tRNA molecules, this enzyme counteracts the toxicity associated with the formation of D-aminoacyl-tRNA entities in vivo and helps enforce protein L-homochirality.</text>
</comment>
<comment type="similarity">
    <text evidence="1 2">Belongs to the DTD family.</text>
</comment>
<dbReference type="HAMAP" id="MF_00518">
    <property type="entry name" value="Deacylase_Dtd"/>
    <property type="match status" value="1"/>
</dbReference>
<dbReference type="EC" id="3.1.1.-" evidence="2"/>
<dbReference type="CDD" id="cd00563">
    <property type="entry name" value="Dtyr_deacylase"/>
    <property type="match status" value="1"/>
</dbReference>
<dbReference type="Gene3D" id="3.50.80.10">
    <property type="entry name" value="D-tyrosyl-tRNA(Tyr) deacylase"/>
    <property type="match status" value="1"/>
</dbReference>
<evidence type="ECO:0000313" key="3">
    <source>
        <dbReference type="EMBL" id="TSB45686.1"/>
    </source>
</evidence>
<comment type="caution">
    <text evidence="3">The sequence shown here is derived from an EMBL/GenBank/DDBJ whole genome shotgun (WGS) entry which is preliminary data.</text>
</comment>
<name>A0A553ZWH7_9BACI</name>
<dbReference type="OrthoDB" id="9801395at2"/>
<keyword evidence="2 3" id="KW-0378">Hydrolase</keyword>
<dbReference type="GO" id="GO:0043908">
    <property type="term" value="F:Ser(Gly)-tRNA(Ala) hydrolase activity"/>
    <property type="evidence" value="ECO:0007669"/>
    <property type="project" value="UniProtKB-UniRule"/>
</dbReference>
<dbReference type="EMBL" id="VLXZ01000009">
    <property type="protein sequence ID" value="TSB45686.1"/>
    <property type="molecule type" value="Genomic_DNA"/>
</dbReference>
<dbReference type="GO" id="GO:0000049">
    <property type="term" value="F:tRNA binding"/>
    <property type="evidence" value="ECO:0007669"/>
    <property type="project" value="UniProtKB-UniRule"/>
</dbReference>
<proteinExistence type="inferred from homology"/>
<dbReference type="FunFam" id="3.50.80.10:FF:000001">
    <property type="entry name" value="D-aminoacyl-tRNA deacylase"/>
    <property type="match status" value="1"/>
</dbReference>
<dbReference type="Pfam" id="PF02580">
    <property type="entry name" value="Tyr_Deacylase"/>
    <property type="match status" value="1"/>
</dbReference>